<keyword evidence="1" id="KW-0472">Membrane</keyword>
<keyword evidence="3" id="KW-1185">Reference proteome</keyword>
<dbReference type="PATRIC" id="fig|595434.4.peg.3423"/>
<dbReference type="AlphaFoldDB" id="A0A0J1BD76"/>
<dbReference type="OrthoDB" id="278315at2"/>
<dbReference type="STRING" id="595434.RISK_003597"/>
<feature type="transmembrane region" description="Helical" evidence="1">
    <location>
        <begin position="53"/>
        <end position="74"/>
    </location>
</feature>
<reference evidence="2" key="1">
    <citation type="submission" date="2015-05" db="EMBL/GenBank/DDBJ databases">
        <title>Permanent draft genome of Rhodopirellula islandicus K833.</title>
        <authorList>
            <person name="Kizina J."/>
            <person name="Richter M."/>
            <person name="Glockner F.O."/>
            <person name="Harder J."/>
        </authorList>
    </citation>
    <scope>NUCLEOTIDE SEQUENCE [LARGE SCALE GENOMIC DNA]</scope>
    <source>
        <strain evidence="2">K833</strain>
    </source>
</reference>
<feature type="transmembrane region" description="Helical" evidence="1">
    <location>
        <begin position="94"/>
        <end position="114"/>
    </location>
</feature>
<feature type="transmembrane region" description="Helical" evidence="1">
    <location>
        <begin position="6"/>
        <end position="32"/>
    </location>
</feature>
<keyword evidence="1" id="KW-1133">Transmembrane helix</keyword>
<dbReference type="EMBL" id="LECT01000028">
    <property type="protein sequence ID" value="KLU04543.1"/>
    <property type="molecule type" value="Genomic_DNA"/>
</dbReference>
<evidence type="ECO:0000313" key="3">
    <source>
        <dbReference type="Proteomes" id="UP000036367"/>
    </source>
</evidence>
<keyword evidence="1 2" id="KW-0812">Transmembrane</keyword>
<gene>
    <name evidence="2" type="ORF">RISK_003597</name>
</gene>
<name>A0A0J1BD76_RHOIS</name>
<accession>A0A0J1BD76</accession>
<protein>
    <submittedName>
        <fullName evidence="2">Transmembrane protein</fullName>
    </submittedName>
</protein>
<proteinExistence type="predicted"/>
<dbReference type="RefSeq" id="WP_047815015.1">
    <property type="nucleotide sequence ID" value="NZ_LECT01000028.1"/>
</dbReference>
<evidence type="ECO:0000256" key="1">
    <source>
        <dbReference type="SAM" id="Phobius"/>
    </source>
</evidence>
<evidence type="ECO:0000313" key="2">
    <source>
        <dbReference type="EMBL" id="KLU04543.1"/>
    </source>
</evidence>
<sequence>MQFRIVHLILALTWAAIVFALVRFHMVFWVALCPATIGPLAGRAASGTLEGMVLGLLSTMFWCFLASVFTGMVVTSFEVGASLQGSGWDTPVGLIIGLAGFYSLISLFAGYIGGRIAIA</sequence>
<comment type="caution">
    <text evidence="2">The sequence shown here is derived from an EMBL/GenBank/DDBJ whole genome shotgun (WGS) entry which is preliminary data.</text>
</comment>
<organism evidence="2 3">
    <name type="scientific">Rhodopirellula islandica</name>
    <dbReference type="NCBI Taxonomy" id="595434"/>
    <lineage>
        <taxon>Bacteria</taxon>
        <taxon>Pseudomonadati</taxon>
        <taxon>Planctomycetota</taxon>
        <taxon>Planctomycetia</taxon>
        <taxon>Pirellulales</taxon>
        <taxon>Pirellulaceae</taxon>
        <taxon>Rhodopirellula</taxon>
    </lineage>
</organism>
<dbReference type="Proteomes" id="UP000036367">
    <property type="component" value="Unassembled WGS sequence"/>
</dbReference>